<feature type="region of interest" description="Disordered" evidence="2">
    <location>
        <begin position="498"/>
        <end position="528"/>
    </location>
</feature>
<feature type="region of interest" description="Disordered" evidence="2">
    <location>
        <begin position="944"/>
        <end position="963"/>
    </location>
</feature>
<evidence type="ECO:0000313" key="6">
    <source>
        <dbReference type="WBParaSite" id="SMTH1_106940.4"/>
    </source>
</evidence>
<feature type="region of interest" description="Disordered" evidence="2">
    <location>
        <begin position="1100"/>
        <end position="1125"/>
    </location>
</feature>
<feature type="coiled-coil region" evidence="1">
    <location>
        <begin position="72"/>
        <end position="99"/>
    </location>
</feature>
<dbReference type="InterPro" id="IPR028089">
    <property type="entry name" value="DUF4455"/>
</dbReference>
<accession>A0AA85AT74</accession>
<dbReference type="Pfam" id="PF14643">
    <property type="entry name" value="DUF4455"/>
    <property type="match status" value="1"/>
</dbReference>
<dbReference type="Proteomes" id="UP000050791">
    <property type="component" value="Unassembled WGS sequence"/>
</dbReference>
<dbReference type="PANTHER" id="PTHR21444:SF14">
    <property type="entry name" value="COILED-COIL DOMAIN-CONTAINING PROTEIN 180"/>
    <property type="match status" value="1"/>
</dbReference>
<protein>
    <recommendedName>
        <fullName evidence="7">DUF4455 domain-containing protein</fullName>
    </recommendedName>
</protein>
<feature type="domain" description="DUF4456" evidence="4">
    <location>
        <begin position="1259"/>
        <end position="1459"/>
    </location>
</feature>
<evidence type="ECO:0008006" key="7">
    <source>
        <dbReference type="Google" id="ProtNLM"/>
    </source>
</evidence>
<dbReference type="PANTHER" id="PTHR21444">
    <property type="entry name" value="COILED-COIL DOMAIN-CONTAINING PROTEIN 180"/>
    <property type="match status" value="1"/>
</dbReference>
<reference evidence="6" key="1">
    <citation type="submission" date="2023-11" db="UniProtKB">
        <authorList>
            <consortium name="WormBaseParasite"/>
        </authorList>
    </citation>
    <scope>IDENTIFICATION</scope>
</reference>
<evidence type="ECO:0000259" key="3">
    <source>
        <dbReference type="Pfam" id="PF14643"/>
    </source>
</evidence>
<organism evidence="5 6">
    <name type="scientific">Schistosoma mattheei</name>
    <dbReference type="NCBI Taxonomy" id="31246"/>
    <lineage>
        <taxon>Eukaryota</taxon>
        <taxon>Metazoa</taxon>
        <taxon>Spiralia</taxon>
        <taxon>Lophotrochozoa</taxon>
        <taxon>Platyhelminthes</taxon>
        <taxon>Trematoda</taxon>
        <taxon>Digenea</taxon>
        <taxon>Strigeidida</taxon>
        <taxon>Schistosomatoidea</taxon>
        <taxon>Schistosomatidae</taxon>
        <taxon>Schistosoma</taxon>
    </lineage>
</organism>
<evidence type="ECO:0000256" key="1">
    <source>
        <dbReference type="SAM" id="Coils"/>
    </source>
</evidence>
<keyword evidence="1" id="KW-0175">Coiled coil</keyword>
<dbReference type="Pfam" id="PF14644">
    <property type="entry name" value="DUF4456"/>
    <property type="match status" value="1"/>
</dbReference>
<proteinExistence type="predicted"/>
<feature type="domain" description="DUF4455" evidence="3">
    <location>
        <begin position="70"/>
        <end position="493"/>
    </location>
</feature>
<evidence type="ECO:0000256" key="2">
    <source>
        <dbReference type="SAM" id="MobiDB-lite"/>
    </source>
</evidence>
<name>A0AA85AT74_9TREM</name>
<dbReference type="WBParaSite" id="SMTH1_106940.4">
    <property type="protein sequence ID" value="SMTH1_106940.4"/>
    <property type="gene ID" value="SMTH1_106940"/>
</dbReference>
<feature type="compositionally biased region" description="Pro residues" evidence="2">
    <location>
        <begin position="504"/>
        <end position="523"/>
    </location>
</feature>
<feature type="coiled-coil region" evidence="1">
    <location>
        <begin position="786"/>
        <end position="841"/>
    </location>
</feature>
<evidence type="ECO:0000259" key="4">
    <source>
        <dbReference type="Pfam" id="PF14644"/>
    </source>
</evidence>
<dbReference type="InterPro" id="IPR027914">
    <property type="entry name" value="DUF4456"/>
</dbReference>
<evidence type="ECO:0000313" key="5">
    <source>
        <dbReference type="Proteomes" id="UP000050791"/>
    </source>
</evidence>
<sequence>MSQVKLLTAAFTKIPHYEEHIAVRNLPFSVDPTLLESDCQLVLPPLVTDKCTVSQQKCDSTNILQRLTSHRKQKHKDRLRQWHEKLSEISQDIENQVKECCETTADLLNTSWERQNQILNANQSDEHLLNLEISDLDCKWNQVDHEYIQRINEINHLENQLYSIENKRINQIKQEFHELTDYLSKYSHLTPNELQIVLQKEIFTIDIELLENRRELANLIKNLHLAELMHHRFTNLTWSEQRNRWQIININEAIHNFRICLNDEKFRYPNDVKIKINDLTTNITEFEKRKDNLINELCENLVPSNNMEEFLENWDIKIKQLFTEWDEMNQNALNSIYKAYEDNSQQCIDQIQHMKNQMLHRKLINSMDEIENLIKENCITILGELQSQFENNLNYLDHCFSWCLSIWLNECIPLLFKFSQILIQLWQFYAHLPIVHLKNELNFNLLNIKQVVYDEILKKDELINSLIDLLRQSSTEQIINEKLQEVINLFNEISVNTTTTTTPSPLPPQQQPSPQPPPSPSPPQQEQFDGNVSKLNPIFYYIKHHDIAIDDLIKFLQSEMKSNSTLNIFIDYLIKNIQLTGIITDHTKHNDTQLLIINNNNNNNNENKPITVNNYVTDYIQPIKIEKCLNLIKHVKAIVRIKILEYLEQWKNTTILAVKEEVIVRKTEIDDEYQLQLKLHEPRIRRVKEDVANVRLTELVFHQTRIERHITSVNLILNEMKINSTKSLIETLNKSEEQMNEAIQQSIDSTISKATKSSTLLLLRKRIESFAESHTQCVRHALKEFRQNFENQIQTLNNSNLKLIESLELFIDGGNFSTIEAKKYTITLNQLSKTIQLFEEEIIGHIESIEKERQLITDNKLKQFDIYLKPYLADVIYMENMIRCITNTQVQIKAQTEDSSSQSKLLIGQIEQFQCLLKSLNETNQILSNTLLNITLATTTTTTNTTTTTTTTTTTNNNNNNNNNNINTLQQLNMEERIMQKDLSNKAIELLTRICINASDRCVFLNCLRSQYVNDDYVGTTDPNELSYENIIGNNKDNLTVNKQNYNRNMNIQNALQISRPGRLFTDDSSIQLIQNIFNEHNSIDENNMEKMKNITPNQLIDNTSKRNDNKSYESTNLNSNNNNKQVLLDDNQKLETLPVNTSIKSHRVNSKDLAIDVCLNPLRQVKSVGPHAVSTQRSKQDINMRQTTLNNIPHATTNKTVVKHNRPQAYYDVFGKDVTSLEDSVEIFNSNMKQINIEQVTYVGRIQKICRENLHNALHLSENYYRQKGIRQPTHPDFIKSTFDDAANTIVTNLKTLFTEAELYRNSCVKEFSEQLDNIEQLASQLPSLLFEQIVNEIKLYILQEMNIHQNRIQFDLNQLNELRMKYNNQLQLELCHLKNQYQLMILLKQENERQLNFIKLINKLKIIKLQIIHKGRQLFNQRLSHLTDYLFIRLDSLIGSDQIDHPDNDHDPPKPKKLMIHILDKSLTHLNDNQISSNTKEDLDRGKRTWEGVKFSELMIQTNDHLESINNLTKSNLNKPLKHEKQSMLKSSRNTFNNNSTELHNTNQDDNYCIVSAKTTKAHMSTLKYRDIAVVEFRLFTQNLLELIEMEFTHAMKDNDKHKQQWIESVIFLIKLN</sequence>